<dbReference type="PANTHER" id="PTHR30399:SF1">
    <property type="entry name" value="UTP PYROPHOSPHATASE"/>
    <property type="match status" value="1"/>
</dbReference>
<protein>
    <submittedName>
        <fullName evidence="3">M48 family peptidase</fullName>
    </submittedName>
</protein>
<proteinExistence type="predicted"/>
<dbReference type="Proteomes" id="UP000252770">
    <property type="component" value="Unassembled WGS sequence"/>
</dbReference>
<dbReference type="RefSeq" id="WP_114125163.1">
    <property type="nucleotide sequence ID" value="NZ_QOUI01000001.1"/>
</dbReference>
<accession>A0A367Z2J5</accession>
<evidence type="ECO:0000256" key="1">
    <source>
        <dbReference type="SAM" id="MobiDB-lite"/>
    </source>
</evidence>
<comment type="caution">
    <text evidence="3">The sequence shown here is derived from an EMBL/GenBank/DDBJ whole genome shotgun (WGS) entry which is preliminary data.</text>
</comment>
<dbReference type="InterPro" id="IPR053136">
    <property type="entry name" value="UTP_pyrophosphatase-like"/>
</dbReference>
<keyword evidence="4" id="KW-1185">Reference proteome</keyword>
<feature type="region of interest" description="Disordered" evidence="1">
    <location>
        <begin position="180"/>
        <end position="200"/>
    </location>
</feature>
<evidence type="ECO:0000313" key="3">
    <source>
        <dbReference type="EMBL" id="RCK71462.1"/>
    </source>
</evidence>
<dbReference type="AlphaFoldDB" id="A0A367Z2J5"/>
<name>A0A367Z2J5_9ACTN</name>
<sequence>MPVTPAAPADDARVEVRRSRRRRRSVTAFREDGRIVVVIPADMSRQQEEHWRAEMVRRLLRREARTSAPASDPALAARAEELCRTHLDGAAPVPRPTSVRWVGNQQRRWGSCSPADGTIRLSDRLQGLPGWVVDYVLVHELCHLVHAGHGPAFWALVERYPRAQEAKGYLQGWSDAQARARGARWSEPEESDLDEPDGTG</sequence>
<feature type="region of interest" description="Disordered" evidence="1">
    <location>
        <begin position="1"/>
        <end position="22"/>
    </location>
</feature>
<gene>
    <name evidence="3" type="ORF">DT076_00245</name>
</gene>
<feature type="compositionally biased region" description="Acidic residues" evidence="1">
    <location>
        <begin position="188"/>
        <end position="200"/>
    </location>
</feature>
<dbReference type="Gene3D" id="3.30.2010.10">
    <property type="entry name" value="Metalloproteases ('zincins'), catalytic domain"/>
    <property type="match status" value="1"/>
</dbReference>
<organism evidence="3 4">
    <name type="scientific">Desertihabitans brevis</name>
    <dbReference type="NCBI Taxonomy" id="2268447"/>
    <lineage>
        <taxon>Bacteria</taxon>
        <taxon>Bacillati</taxon>
        <taxon>Actinomycetota</taxon>
        <taxon>Actinomycetes</taxon>
        <taxon>Propionibacteriales</taxon>
        <taxon>Propionibacteriaceae</taxon>
        <taxon>Desertihabitans</taxon>
    </lineage>
</organism>
<evidence type="ECO:0000313" key="4">
    <source>
        <dbReference type="Proteomes" id="UP000252770"/>
    </source>
</evidence>
<dbReference type="PANTHER" id="PTHR30399">
    <property type="entry name" value="UNCHARACTERIZED PROTEIN YGJP"/>
    <property type="match status" value="1"/>
</dbReference>
<feature type="domain" description="YgjP-like metallopeptidase" evidence="2">
    <location>
        <begin position="43"/>
        <end position="170"/>
    </location>
</feature>
<dbReference type="CDD" id="cd07344">
    <property type="entry name" value="M48_yhfN_like"/>
    <property type="match status" value="1"/>
</dbReference>
<dbReference type="InterPro" id="IPR002725">
    <property type="entry name" value="YgjP-like_metallopeptidase"/>
</dbReference>
<dbReference type="Pfam" id="PF01863">
    <property type="entry name" value="YgjP-like"/>
    <property type="match status" value="1"/>
</dbReference>
<evidence type="ECO:0000259" key="2">
    <source>
        <dbReference type="Pfam" id="PF01863"/>
    </source>
</evidence>
<reference evidence="3 4" key="1">
    <citation type="submission" date="2018-07" db="EMBL/GenBank/DDBJ databases">
        <title>Desertimonas flava gen. nov. sp. nov.</title>
        <authorList>
            <person name="Liu S."/>
        </authorList>
    </citation>
    <scope>NUCLEOTIDE SEQUENCE [LARGE SCALE GENOMIC DNA]</scope>
    <source>
        <strain evidence="3 4">16Sb5-5</strain>
    </source>
</reference>
<dbReference type="EMBL" id="QOUI01000001">
    <property type="protein sequence ID" value="RCK71462.1"/>
    <property type="molecule type" value="Genomic_DNA"/>
</dbReference>